<dbReference type="InterPro" id="IPR021552">
    <property type="entry name" value="ArsP_2"/>
</dbReference>
<sequence length="215" mass="24050">MLSDINKAWSVIPLIIIKFILGFIVGFLVDAIYTNGKNEVKVKLKERETKCDTNVECNSHVGCCDHKIEGEHGEHSWIHEHLIHPLLHSLKLFAYILVINLIFGFIIYFVGEDAISNFLHANVWLTPIFSTLVGLIPNCASSVIITEMYIEGSIYFGAALAGLIVNAGLGMLFLFKNYKNWKNNLIILGILVAVSLIVGYATIAIQFNLPSNWIF</sequence>
<reference evidence="2" key="1">
    <citation type="submission" date="2019-08" db="EMBL/GenBank/DDBJ databases">
        <authorList>
            <person name="Kucharzyk K."/>
            <person name="Murdoch R.W."/>
            <person name="Higgins S."/>
            <person name="Loffler F."/>
        </authorList>
    </citation>
    <scope>NUCLEOTIDE SEQUENCE</scope>
</reference>
<organism evidence="2">
    <name type="scientific">bioreactor metagenome</name>
    <dbReference type="NCBI Taxonomy" id="1076179"/>
    <lineage>
        <taxon>unclassified sequences</taxon>
        <taxon>metagenomes</taxon>
        <taxon>ecological metagenomes</taxon>
    </lineage>
</organism>
<feature type="transmembrane region" description="Helical" evidence="1">
    <location>
        <begin position="123"/>
        <end position="146"/>
    </location>
</feature>
<dbReference type="NCBIfam" id="NF037962">
    <property type="entry name" value="arsenic_eff"/>
    <property type="match status" value="1"/>
</dbReference>
<name>A0A645DLW9_9ZZZZ</name>
<evidence type="ECO:0000256" key="1">
    <source>
        <dbReference type="SAM" id="Phobius"/>
    </source>
</evidence>
<feature type="transmembrane region" description="Helical" evidence="1">
    <location>
        <begin position="186"/>
        <end position="207"/>
    </location>
</feature>
<dbReference type="Pfam" id="PF11449">
    <property type="entry name" value="ArsP_2"/>
    <property type="match status" value="1"/>
</dbReference>
<dbReference type="AlphaFoldDB" id="A0A645DLW9"/>
<feature type="transmembrane region" description="Helical" evidence="1">
    <location>
        <begin position="12"/>
        <end position="33"/>
    </location>
</feature>
<feature type="transmembrane region" description="Helical" evidence="1">
    <location>
        <begin position="92"/>
        <end position="111"/>
    </location>
</feature>
<dbReference type="EMBL" id="VSSQ01037558">
    <property type="protein sequence ID" value="MPM90277.1"/>
    <property type="molecule type" value="Genomic_DNA"/>
</dbReference>
<evidence type="ECO:0000313" key="2">
    <source>
        <dbReference type="EMBL" id="MPM90277.1"/>
    </source>
</evidence>
<gene>
    <name evidence="2" type="ORF">SDC9_137398</name>
</gene>
<comment type="caution">
    <text evidence="2">The sequence shown here is derived from an EMBL/GenBank/DDBJ whole genome shotgun (WGS) entry which is preliminary data.</text>
</comment>
<keyword evidence="1" id="KW-0812">Transmembrane</keyword>
<keyword evidence="1" id="KW-1133">Transmembrane helix</keyword>
<feature type="transmembrane region" description="Helical" evidence="1">
    <location>
        <begin position="152"/>
        <end position="174"/>
    </location>
</feature>
<keyword evidence="1" id="KW-0472">Membrane</keyword>
<protein>
    <submittedName>
        <fullName evidence="2">Uncharacterized protein</fullName>
    </submittedName>
</protein>
<proteinExistence type="predicted"/>
<accession>A0A645DLW9</accession>